<organism evidence="2 3">
    <name type="scientific">Trichonephila clavata</name>
    <name type="common">Joro spider</name>
    <name type="synonym">Nephila clavata</name>
    <dbReference type="NCBI Taxonomy" id="2740835"/>
    <lineage>
        <taxon>Eukaryota</taxon>
        <taxon>Metazoa</taxon>
        <taxon>Ecdysozoa</taxon>
        <taxon>Arthropoda</taxon>
        <taxon>Chelicerata</taxon>
        <taxon>Arachnida</taxon>
        <taxon>Araneae</taxon>
        <taxon>Araneomorphae</taxon>
        <taxon>Entelegynae</taxon>
        <taxon>Araneoidea</taxon>
        <taxon>Nephilidae</taxon>
        <taxon>Trichonephila</taxon>
    </lineage>
</organism>
<feature type="signal peptide" evidence="1">
    <location>
        <begin position="1"/>
        <end position="27"/>
    </location>
</feature>
<dbReference type="AlphaFoldDB" id="A0A8X6HLS8"/>
<keyword evidence="3" id="KW-1185">Reference proteome</keyword>
<sequence>MASRILESCLLSSWLIFVLLVVATSTADNENQYSIHMRNKRDLAYLKELDQLVEDVEKTLEEFDVTEDVHGACQLQATCELYKINAEGLSNRAQKNFIDRVEKLRKEYNDQKIEREPKAKKLFSKYDRAAQNGEDQVDCDKEYSKCKEPLDSIKREGGNGNSKTTASY</sequence>
<evidence type="ECO:0000313" key="2">
    <source>
        <dbReference type="EMBL" id="GFQ76982.1"/>
    </source>
</evidence>
<name>A0A8X6HLS8_TRICU</name>
<proteinExistence type="predicted"/>
<protein>
    <submittedName>
        <fullName evidence="2">Uncharacterized protein</fullName>
    </submittedName>
</protein>
<feature type="chain" id="PRO_5036477723" evidence="1">
    <location>
        <begin position="28"/>
        <end position="168"/>
    </location>
</feature>
<keyword evidence="1" id="KW-0732">Signal</keyword>
<comment type="caution">
    <text evidence="2">The sequence shown here is derived from an EMBL/GenBank/DDBJ whole genome shotgun (WGS) entry which is preliminary data.</text>
</comment>
<evidence type="ECO:0000256" key="1">
    <source>
        <dbReference type="SAM" id="SignalP"/>
    </source>
</evidence>
<accession>A0A8X6HLS8</accession>
<dbReference type="OrthoDB" id="6411932at2759"/>
<gene>
    <name evidence="2" type="ORF">TNCT_637871</name>
</gene>
<evidence type="ECO:0000313" key="3">
    <source>
        <dbReference type="Proteomes" id="UP000887116"/>
    </source>
</evidence>
<reference evidence="2" key="1">
    <citation type="submission" date="2020-07" db="EMBL/GenBank/DDBJ databases">
        <title>Multicomponent nature underlies the extraordinary mechanical properties of spider dragline silk.</title>
        <authorList>
            <person name="Kono N."/>
            <person name="Nakamura H."/>
            <person name="Mori M."/>
            <person name="Yoshida Y."/>
            <person name="Ohtoshi R."/>
            <person name="Malay A.D."/>
            <person name="Moran D.A.P."/>
            <person name="Tomita M."/>
            <person name="Numata K."/>
            <person name="Arakawa K."/>
        </authorList>
    </citation>
    <scope>NUCLEOTIDE SEQUENCE</scope>
</reference>
<dbReference type="Proteomes" id="UP000887116">
    <property type="component" value="Unassembled WGS sequence"/>
</dbReference>
<dbReference type="EMBL" id="BMAO01021715">
    <property type="protein sequence ID" value="GFQ76982.1"/>
    <property type="molecule type" value="Genomic_DNA"/>
</dbReference>